<dbReference type="Proteomes" id="UP000324974">
    <property type="component" value="Chromosome"/>
</dbReference>
<dbReference type="InterPro" id="IPR012947">
    <property type="entry name" value="tRNA_SAD"/>
</dbReference>
<dbReference type="FunFam" id="3.10.310.40:FF:000001">
    <property type="entry name" value="Alanine--tRNA ligase"/>
    <property type="match status" value="1"/>
</dbReference>
<dbReference type="InterPro" id="IPR023033">
    <property type="entry name" value="Ala_tRNA_ligase_euk/bac"/>
</dbReference>
<feature type="binding site" evidence="11">
    <location>
        <position position="580"/>
    </location>
    <ligand>
        <name>Zn(2+)</name>
        <dbReference type="ChEBI" id="CHEBI:29105"/>
    </ligand>
</feature>
<evidence type="ECO:0000313" key="14">
    <source>
        <dbReference type="Proteomes" id="UP000324974"/>
    </source>
</evidence>
<dbReference type="GO" id="GO:0005737">
    <property type="term" value="C:cytoplasm"/>
    <property type="evidence" value="ECO:0007669"/>
    <property type="project" value="UniProtKB-SubCell"/>
</dbReference>
<comment type="similarity">
    <text evidence="1 11">Belongs to the class-II aminoacyl-tRNA synthetase family.</text>
</comment>
<dbReference type="NCBIfam" id="TIGR00344">
    <property type="entry name" value="alaS"/>
    <property type="match status" value="1"/>
</dbReference>
<keyword evidence="11" id="KW-0963">Cytoplasm</keyword>
<dbReference type="SUPFAM" id="SSF50447">
    <property type="entry name" value="Translation proteins"/>
    <property type="match status" value="1"/>
</dbReference>
<protein>
    <recommendedName>
        <fullName evidence="11">Alanine--tRNA ligase</fullName>
        <ecNumber evidence="11">6.1.1.7</ecNumber>
    </recommendedName>
    <alternativeName>
        <fullName evidence="11">Alanyl-tRNA synthetase</fullName>
        <shortName evidence="11">AlaRS</shortName>
    </alternativeName>
</protein>
<dbReference type="SUPFAM" id="SSF55186">
    <property type="entry name" value="ThrRS/AlaRS common domain"/>
    <property type="match status" value="1"/>
</dbReference>
<evidence type="ECO:0000256" key="5">
    <source>
        <dbReference type="ARBA" id="ARBA00022741"/>
    </source>
</evidence>
<evidence type="ECO:0000313" key="13">
    <source>
        <dbReference type="EMBL" id="QEL17319.1"/>
    </source>
</evidence>
<keyword evidence="6 11" id="KW-0862">Zinc</keyword>
<keyword evidence="8 11" id="KW-0694">RNA-binding</keyword>
<reference evidence="14" key="1">
    <citation type="submission" date="2019-08" db="EMBL/GenBank/DDBJ databases">
        <title>Limnoglobus roseus gen. nov., sp. nov., a novel freshwater planctomycete with a giant genome from the family Gemmataceae.</title>
        <authorList>
            <person name="Kulichevskaya I.S."/>
            <person name="Naumoff D.G."/>
            <person name="Miroshnikov K."/>
            <person name="Ivanova A."/>
            <person name="Philippov D.A."/>
            <person name="Hakobyan A."/>
            <person name="Rijpstra I.C."/>
            <person name="Sinninghe Damste J.S."/>
            <person name="Liesack W."/>
            <person name="Dedysh S.N."/>
        </authorList>
    </citation>
    <scope>NUCLEOTIDE SEQUENCE [LARGE SCALE GENOMIC DNA]</scope>
    <source>
        <strain evidence="14">PX52</strain>
    </source>
</reference>
<gene>
    <name evidence="11" type="primary">alaS</name>
    <name evidence="13" type="ORF">PX52LOC_04302</name>
</gene>
<evidence type="ECO:0000256" key="1">
    <source>
        <dbReference type="ARBA" id="ARBA00008226"/>
    </source>
</evidence>
<dbReference type="Gene3D" id="3.10.310.40">
    <property type="match status" value="1"/>
</dbReference>
<dbReference type="SUPFAM" id="SSF101353">
    <property type="entry name" value="Putative anticodon-binding domain of alanyl-tRNA synthetase (AlaRS)"/>
    <property type="match status" value="1"/>
</dbReference>
<keyword evidence="7 11" id="KW-0067">ATP-binding</keyword>
<evidence type="ECO:0000259" key="12">
    <source>
        <dbReference type="PROSITE" id="PS50860"/>
    </source>
</evidence>
<dbReference type="AlphaFoldDB" id="A0A5C1AD86"/>
<dbReference type="InterPro" id="IPR003156">
    <property type="entry name" value="DHHA1_dom"/>
</dbReference>
<dbReference type="InterPro" id="IPR018162">
    <property type="entry name" value="Ala-tRNA-ligase_IIc_anticod-bd"/>
</dbReference>
<dbReference type="Gene3D" id="3.30.54.20">
    <property type="match status" value="1"/>
</dbReference>
<dbReference type="Gene3D" id="3.30.930.10">
    <property type="entry name" value="Bira Bifunctional Protein, Domain 2"/>
    <property type="match status" value="1"/>
</dbReference>
<organism evidence="13 14">
    <name type="scientific">Limnoglobus roseus</name>
    <dbReference type="NCBI Taxonomy" id="2598579"/>
    <lineage>
        <taxon>Bacteria</taxon>
        <taxon>Pseudomonadati</taxon>
        <taxon>Planctomycetota</taxon>
        <taxon>Planctomycetia</taxon>
        <taxon>Gemmatales</taxon>
        <taxon>Gemmataceae</taxon>
        <taxon>Limnoglobus</taxon>
    </lineage>
</organism>
<dbReference type="GO" id="GO:0008270">
    <property type="term" value="F:zinc ion binding"/>
    <property type="evidence" value="ECO:0007669"/>
    <property type="project" value="UniProtKB-UniRule"/>
</dbReference>
<dbReference type="PROSITE" id="PS50860">
    <property type="entry name" value="AA_TRNA_LIGASE_II_ALA"/>
    <property type="match status" value="1"/>
</dbReference>
<sequence length="894" mass="97953">MPSSSEIRQQFLDFFCQKHGHTFVASSPVVPLDDPTLLFANAGMNQFKPYFLGTQKPPQTRVANTQKCIRAGGKHNDLDDVGLDTYHHTFFEMLGNWSFGDYFKKDAITWAWELLTEVWQIDKTRLHVTVFEGDEAAGIPRDDEAADIWKAVGVLPGHIHLGNKKDNFWEMGDTGPCGPCTEIHYDRTADKSGAKLVNGGSDQVIEIWNNVFIQFNRNADKSLTPLPAKHVDTGMGFERICAVLNGKTSNYDTDVFTPIFEAIQKATDAEPYTAKMDDLKDIAYRVIADHIRTLTFALTDGAVIGNLGRDYVLKRILRRAERYGRQCLGTDGPFLHKLVPTVVEQLGTAFPELKRNPEKVREQIRDEEVAFLRNLDRGIKLFMKIADKTKVATGTVVSGTDAFELYDTYGIYIDITQQMAKEQGLTVDVTGYEKAMEEAKERARKGGKKFVVAAVKGELPKTDDAAKFAPETIEAKVVGWVVDNTMVTTGKVTAGEKVGLVLDRTNFYGEQGGQVGDTGTIDDLRTQGVEFQVEDTQRLGDTVLHFGTLLDGEIAVGDTMTLAPSPLRRIDVMRNHTATHLMNLGLRTVLGGHVEQKGSLVDEAKTRFDFSHDKPLTGDEVRQIEAYVNQRVSRDLPVTAVTLPLEQAKKVDGVRAVFGEKYPDPVRVVMVGPETPEKANHDDSVEFCGGTHMLSTGGIGYFKITAQEPVAKGVRRVTAVTGRVAAETMTQLAATVGTLTDRFQCKPEELPTRVGALDQEIQRLNEQLKRAVAMTVDGLLESAPTINGTKVVVGQLPPAGVDVVRQQLDRVKQKAKSAFIVFGWDEGDKVPLVVALTPDLAKKAKAGEVIKPLAAIIGGKGGGKPDFAQAGGTDAGKLPEALAKAKEMATQVLE</sequence>
<feature type="binding site" evidence="11">
    <location>
        <position position="692"/>
    </location>
    <ligand>
        <name>Zn(2+)</name>
        <dbReference type="ChEBI" id="CHEBI:29105"/>
    </ligand>
</feature>
<keyword evidence="3 11" id="KW-0436">Ligase</keyword>
<evidence type="ECO:0000256" key="11">
    <source>
        <dbReference type="HAMAP-Rule" id="MF_00036"/>
    </source>
</evidence>
<dbReference type="SUPFAM" id="SSF55681">
    <property type="entry name" value="Class II aaRS and biotin synthetases"/>
    <property type="match status" value="1"/>
</dbReference>
<accession>A0A5C1AD86</accession>
<dbReference type="OrthoDB" id="9803884at2"/>
<evidence type="ECO:0000256" key="10">
    <source>
        <dbReference type="ARBA" id="ARBA00023146"/>
    </source>
</evidence>
<dbReference type="HAMAP" id="MF_00036_B">
    <property type="entry name" value="Ala_tRNA_synth_B"/>
    <property type="match status" value="1"/>
</dbReference>
<evidence type="ECO:0000256" key="9">
    <source>
        <dbReference type="ARBA" id="ARBA00022917"/>
    </source>
</evidence>
<evidence type="ECO:0000256" key="6">
    <source>
        <dbReference type="ARBA" id="ARBA00022833"/>
    </source>
</evidence>
<feature type="binding site" evidence="11">
    <location>
        <position position="688"/>
    </location>
    <ligand>
        <name>Zn(2+)</name>
        <dbReference type="ChEBI" id="CHEBI:29105"/>
    </ligand>
</feature>
<dbReference type="GO" id="GO:0004813">
    <property type="term" value="F:alanine-tRNA ligase activity"/>
    <property type="evidence" value="ECO:0007669"/>
    <property type="project" value="UniProtKB-UniRule"/>
</dbReference>
<dbReference type="Pfam" id="PF01411">
    <property type="entry name" value="tRNA-synt_2c"/>
    <property type="match status" value="1"/>
</dbReference>
<dbReference type="InterPro" id="IPR018164">
    <property type="entry name" value="Ala-tRNA-synth_IIc_N"/>
</dbReference>
<dbReference type="SMART" id="SM00863">
    <property type="entry name" value="tRNA_SAD"/>
    <property type="match status" value="1"/>
</dbReference>
<evidence type="ECO:0000256" key="3">
    <source>
        <dbReference type="ARBA" id="ARBA00022598"/>
    </source>
</evidence>
<dbReference type="PANTHER" id="PTHR11777">
    <property type="entry name" value="ALANYL-TRNA SYNTHETASE"/>
    <property type="match status" value="1"/>
</dbReference>
<dbReference type="PANTHER" id="PTHR11777:SF9">
    <property type="entry name" value="ALANINE--TRNA LIGASE, CYTOPLASMIC"/>
    <property type="match status" value="1"/>
</dbReference>
<evidence type="ECO:0000256" key="4">
    <source>
        <dbReference type="ARBA" id="ARBA00022723"/>
    </source>
</evidence>
<dbReference type="EC" id="6.1.1.7" evidence="11"/>
<keyword evidence="5 11" id="KW-0547">Nucleotide-binding</keyword>
<keyword evidence="4 11" id="KW-0479">Metal-binding</keyword>
<dbReference type="Pfam" id="PF02272">
    <property type="entry name" value="DHHA1"/>
    <property type="match status" value="1"/>
</dbReference>
<dbReference type="InterPro" id="IPR050058">
    <property type="entry name" value="Ala-tRNA_ligase"/>
</dbReference>
<keyword evidence="2 11" id="KW-0820">tRNA-binding</keyword>
<evidence type="ECO:0000256" key="7">
    <source>
        <dbReference type="ARBA" id="ARBA00022840"/>
    </source>
</evidence>
<keyword evidence="9 11" id="KW-0648">Protein biosynthesis</keyword>
<comment type="cofactor">
    <cofactor evidence="11">
        <name>Zn(2+)</name>
        <dbReference type="ChEBI" id="CHEBI:29105"/>
    </cofactor>
    <text evidence="11">Binds 1 zinc ion per subunit.</text>
</comment>
<comment type="subcellular location">
    <subcellularLocation>
        <location evidence="11">Cytoplasm</location>
    </subcellularLocation>
</comment>
<evidence type="ECO:0000256" key="8">
    <source>
        <dbReference type="ARBA" id="ARBA00022884"/>
    </source>
</evidence>
<feature type="domain" description="Alanyl-transfer RNA synthetases family profile" evidence="12">
    <location>
        <begin position="2"/>
        <end position="731"/>
    </location>
</feature>
<comment type="domain">
    <text evidence="11">Consists of three domains; the N-terminal catalytic domain, the editing domain and the C-terminal C-Ala domain. The editing domain removes incorrectly charged amino acids, while the C-Ala domain, along with tRNA(Ala), serves as a bridge to cooperatively bring together the editing and aminoacylation centers thus stimulating deacylation of misacylated tRNAs.</text>
</comment>
<dbReference type="InterPro" id="IPR045864">
    <property type="entry name" value="aa-tRNA-synth_II/BPL/LPL"/>
</dbReference>
<comment type="function">
    <text evidence="11">Catalyzes the attachment of alanine to tRNA(Ala) in a two-step reaction: alanine is first activated by ATP to form Ala-AMP and then transferred to the acceptor end of tRNA(Ala). Also edits incorrectly charged Ser-tRNA(Ala) and Gly-tRNA(Ala) via its editing domain.</text>
</comment>
<dbReference type="GO" id="GO:0006419">
    <property type="term" value="P:alanyl-tRNA aminoacylation"/>
    <property type="evidence" value="ECO:0007669"/>
    <property type="project" value="UniProtKB-UniRule"/>
</dbReference>
<dbReference type="RefSeq" id="WP_149111947.1">
    <property type="nucleotide sequence ID" value="NZ_CP042425.1"/>
</dbReference>
<keyword evidence="14" id="KW-1185">Reference proteome</keyword>
<dbReference type="InterPro" id="IPR002318">
    <property type="entry name" value="Ala-tRNA-lgiase_IIc"/>
</dbReference>
<evidence type="ECO:0000256" key="2">
    <source>
        <dbReference type="ARBA" id="ARBA00022555"/>
    </source>
</evidence>
<proteinExistence type="inferred from homology"/>
<dbReference type="InterPro" id="IPR009000">
    <property type="entry name" value="Transl_B-barrel_sf"/>
</dbReference>
<dbReference type="GO" id="GO:0005524">
    <property type="term" value="F:ATP binding"/>
    <property type="evidence" value="ECO:0007669"/>
    <property type="project" value="UniProtKB-UniRule"/>
</dbReference>
<dbReference type="GO" id="GO:0000049">
    <property type="term" value="F:tRNA binding"/>
    <property type="evidence" value="ECO:0007669"/>
    <property type="project" value="UniProtKB-KW"/>
</dbReference>
<dbReference type="KEGG" id="lrs:PX52LOC_04302"/>
<dbReference type="GO" id="GO:0002161">
    <property type="term" value="F:aminoacyl-tRNA deacylase activity"/>
    <property type="evidence" value="ECO:0007669"/>
    <property type="project" value="TreeGrafter"/>
</dbReference>
<dbReference type="Gene3D" id="3.30.980.10">
    <property type="entry name" value="Threonyl-trna Synthetase, Chain A, domain 2"/>
    <property type="match status" value="1"/>
</dbReference>
<dbReference type="EMBL" id="CP042425">
    <property type="protein sequence ID" value="QEL17319.1"/>
    <property type="molecule type" value="Genomic_DNA"/>
</dbReference>
<dbReference type="InterPro" id="IPR018163">
    <property type="entry name" value="Thr/Ala-tRNA-synth_IIc_edit"/>
</dbReference>
<dbReference type="Gene3D" id="2.40.30.130">
    <property type="match status" value="1"/>
</dbReference>
<comment type="catalytic activity">
    <reaction evidence="11">
        <text>tRNA(Ala) + L-alanine + ATP = L-alanyl-tRNA(Ala) + AMP + diphosphate</text>
        <dbReference type="Rhea" id="RHEA:12540"/>
        <dbReference type="Rhea" id="RHEA-COMP:9657"/>
        <dbReference type="Rhea" id="RHEA-COMP:9923"/>
        <dbReference type="ChEBI" id="CHEBI:30616"/>
        <dbReference type="ChEBI" id="CHEBI:33019"/>
        <dbReference type="ChEBI" id="CHEBI:57972"/>
        <dbReference type="ChEBI" id="CHEBI:78442"/>
        <dbReference type="ChEBI" id="CHEBI:78497"/>
        <dbReference type="ChEBI" id="CHEBI:456215"/>
        <dbReference type="EC" id="6.1.1.7"/>
    </reaction>
</comment>
<dbReference type="CDD" id="cd00673">
    <property type="entry name" value="AlaRS_core"/>
    <property type="match status" value="1"/>
</dbReference>
<dbReference type="Pfam" id="PF07973">
    <property type="entry name" value="tRNA_SAD"/>
    <property type="match status" value="1"/>
</dbReference>
<dbReference type="PRINTS" id="PR00980">
    <property type="entry name" value="TRNASYNTHALA"/>
</dbReference>
<dbReference type="FunFam" id="3.30.980.10:FF:000004">
    <property type="entry name" value="Alanine--tRNA ligase, cytoplasmic"/>
    <property type="match status" value="1"/>
</dbReference>
<name>A0A5C1AD86_9BACT</name>
<dbReference type="FunFam" id="3.30.930.10:FF:000011">
    <property type="entry name" value="Alanine--tRNA ligase, cytoplasmic"/>
    <property type="match status" value="1"/>
</dbReference>
<dbReference type="InterPro" id="IPR018165">
    <property type="entry name" value="Ala-tRNA-synth_IIc_core"/>
</dbReference>
<feature type="binding site" evidence="11">
    <location>
        <position position="576"/>
    </location>
    <ligand>
        <name>Zn(2+)</name>
        <dbReference type="ChEBI" id="CHEBI:29105"/>
    </ligand>
</feature>
<keyword evidence="10 11" id="KW-0030">Aminoacyl-tRNA synthetase</keyword>